<evidence type="ECO:0000256" key="2">
    <source>
        <dbReference type="ARBA" id="ARBA00007983"/>
    </source>
</evidence>
<evidence type="ECO:0000313" key="12">
    <source>
        <dbReference type="Proteomes" id="UP000054304"/>
    </source>
</evidence>
<dbReference type="Pfam" id="PF01179">
    <property type="entry name" value="Cu_amine_oxid"/>
    <property type="match status" value="1"/>
</dbReference>
<evidence type="ECO:0000256" key="4">
    <source>
        <dbReference type="ARBA" id="ARBA00022772"/>
    </source>
</evidence>
<dbReference type="AlphaFoldDB" id="A0A0C7MLZ0"/>
<dbReference type="EMBL" id="LN736361">
    <property type="protein sequence ID" value="CEP60862.1"/>
    <property type="molecule type" value="Genomic_DNA"/>
</dbReference>
<accession>A0A0C7MLZ0</accession>
<evidence type="ECO:0000313" key="11">
    <source>
        <dbReference type="EMBL" id="CEP60862.1"/>
    </source>
</evidence>
<evidence type="ECO:0000256" key="7">
    <source>
        <dbReference type="PIRSR" id="PIRSR600269-50"/>
    </source>
</evidence>
<evidence type="ECO:0000256" key="8">
    <source>
        <dbReference type="PIRSR" id="PIRSR600269-51"/>
    </source>
</evidence>
<dbReference type="PANTHER" id="PTHR10638:SF33">
    <property type="entry name" value="AMINE OXIDASE"/>
    <property type="match status" value="1"/>
</dbReference>
<feature type="domain" description="Copper amine oxidase catalytic" evidence="10">
    <location>
        <begin position="250"/>
        <end position="647"/>
    </location>
</feature>
<keyword evidence="4 7" id="KW-0801">TPQ</keyword>
<dbReference type="InterPro" id="IPR015798">
    <property type="entry name" value="Cu_amine_oxidase_C"/>
</dbReference>
<dbReference type="PANTHER" id="PTHR10638">
    <property type="entry name" value="COPPER AMINE OXIDASE"/>
    <property type="match status" value="1"/>
</dbReference>
<comment type="PTM">
    <text evidence="8 9">Topaquinone (TPQ) is generated by copper-dependent autoxidation of a specific tyrosyl residue.</text>
</comment>
<name>A0A0C7MLZ0_9SACH</name>
<evidence type="ECO:0000256" key="5">
    <source>
        <dbReference type="ARBA" id="ARBA00023002"/>
    </source>
</evidence>
<gene>
    <name evidence="11" type="ORF">LALA0_S02e01332g</name>
</gene>
<organism evidence="11 12">
    <name type="scientific">Lachancea lanzarotensis</name>
    <dbReference type="NCBI Taxonomy" id="1245769"/>
    <lineage>
        <taxon>Eukaryota</taxon>
        <taxon>Fungi</taxon>
        <taxon>Dikarya</taxon>
        <taxon>Ascomycota</taxon>
        <taxon>Saccharomycotina</taxon>
        <taxon>Saccharomycetes</taxon>
        <taxon>Saccharomycetales</taxon>
        <taxon>Saccharomycetaceae</taxon>
        <taxon>Lachancea</taxon>
    </lineage>
</organism>
<evidence type="ECO:0000256" key="3">
    <source>
        <dbReference type="ARBA" id="ARBA00022723"/>
    </source>
</evidence>
<dbReference type="InterPro" id="IPR000269">
    <property type="entry name" value="Cu_amine_oxidase"/>
</dbReference>
<keyword evidence="12" id="KW-1185">Reference proteome</keyword>
<sequence length="687" mass="78054">MALHIFDPVQDSEIRTTTKLLKDLNGDAKLHFVQIDRLDPPKQQAIEYLNVERNQSPGTPLPYIPRRTYAYYYLNKKMPLYKALVNVSDNRVIANQETPEGTIGPLLPEDMSAVEEAIMKHPIVLEEIAKLKIDTLQYKHASLGNLGYTVVCEPWMYGTDSIHDKIPLIQAYMYMKLNHPEANHYSIPLRFSPVFEYLSHKFVRMDYLPSGADEKYIRDTLPYQQMDTVEYHPELIEGYTEREGLKPLIVSQPEGASFEVEGSKIKWQGWEFRVCTNAREGVAIYDVFFKGRSLFYRIANNEMTVPYMDPRAPYHRKQAFDLGDCGFGNCANSLALGCHCLGVIKYLDLTRCDQDGNPVLVPSTVCMHEQDYGLLYLHKNYRNGNTVTTRRREFVIQTIATVANYEYVMNYIFDQAGAITVQVRATGILSTMPNDEGVVTDFSTIVGPGVTAAFHQHLLSFRFDTRLDGDNNTVVYDDYVPMEENTPMNVYNIGARQERTFVENSGYIEQSPFTNRTYKVINENSINPVTKKPVGYKFEMPAKQMIMASKNSYNVKRALYATKQFWVSKYHENQLYAAGEFTNQSQGDTGLSKWADGTESVRNTDTVVWPTLALTHPPVTEQFPVMTSDFLQFLVTPASFFTRNPALDVPLANNNFNKSVYYDDAQKAAGLPTSKSSTCCSTGKSSI</sequence>
<evidence type="ECO:0000259" key="10">
    <source>
        <dbReference type="Pfam" id="PF01179"/>
    </source>
</evidence>
<keyword evidence="3 9" id="KW-0479">Metal-binding</keyword>
<dbReference type="EC" id="1.4.3.-" evidence="9"/>
<comment type="cofactor">
    <cofactor evidence="1">
        <name>Cu cation</name>
        <dbReference type="ChEBI" id="CHEBI:23378"/>
    </cofactor>
</comment>
<evidence type="ECO:0000256" key="1">
    <source>
        <dbReference type="ARBA" id="ARBA00001935"/>
    </source>
</evidence>
<comment type="similarity">
    <text evidence="2 9">Belongs to the copper/topaquinone oxidase family.</text>
</comment>
<evidence type="ECO:0000256" key="9">
    <source>
        <dbReference type="RuleBase" id="RU000672"/>
    </source>
</evidence>
<dbReference type="Gene3D" id="2.70.98.20">
    <property type="entry name" value="Copper amine oxidase, catalytic domain"/>
    <property type="match status" value="1"/>
</dbReference>
<dbReference type="GO" id="GO:0008131">
    <property type="term" value="F:primary methylamine oxidase activity"/>
    <property type="evidence" value="ECO:0007669"/>
    <property type="project" value="InterPro"/>
</dbReference>
<dbReference type="GO" id="GO:0009308">
    <property type="term" value="P:amine metabolic process"/>
    <property type="evidence" value="ECO:0007669"/>
    <property type="project" value="UniProtKB-UniRule"/>
</dbReference>
<protein>
    <recommendedName>
        <fullName evidence="9">Amine oxidase</fullName>
        <ecNumber evidence="9">1.4.3.-</ecNumber>
    </recommendedName>
</protein>
<feature type="modified residue" description="2',4',5'-topaquinone" evidence="8">
    <location>
        <position position="405"/>
    </location>
</feature>
<dbReference type="STRING" id="1245769.A0A0C7MLZ0"/>
<dbReference type="GO" id="GO:0048038">
    <property type="term" value="F:quinone binding"/>
    <property type="evidence" value="ECO:0007669"/>
    <property type="project" value="InterPro"/>
</dbReference>
<dbReference type="SUPFAM" id="SSF54416">
    <property type="entry name" value="Amine oxidase N-terminal region"/>
    <property type="match status" value="2"/>
</dbReference>
<comment type="cofactor">
    <cofactor evidence="9">
        <name>Cu cation</name>
        <dbReference type="ChEBI" id="CHEBI:23378"/>
    </cofactor>
    <text evidence="9">Contains 1 topaquinone per subunit.</text>
</comment>
<dbReference type="Proteomes" id="UP000054304">
    <property type="component" value="Unassembled WGS sequence"/>
</dbReference>
<reference evidence="11 12" key="1">
    <citation type="submission" date="2014-12" db="EMBL/GenBank/DDBJ databases">
        <authorList>
            <person name="Neuveglise Cecile"/>
        </authorList>
    </citation>
    <scope>NUCLEOTIDE SEQUENCE [LARGE SCALE GENOMIC DNA]</scope>
    <source>
        <strain evidence="11 12">CBS 12615</strain>
    </source>
</reference>
<proteinExistence type="inferred from homology"/>
<dbReference type="OrthoDB" id="5379943at2759"/>
<feature type="active site" description="Proton acceptor" evidence="7">
    <location>
        <position position="321"/>
    </location>
</feature>
<dbReference type="RefSeq" id="XP_022627101.1">
    <property type="nucleotide sequence ID" value="XM_022773590.1"/>
</dbReference>
<dbReference type="Gene3D" id="3.10.450.40">
    <property type="match status" value="2"/>
</dbReference>
<dbReference type="InterPro" id="IPR036460">
    <property type="entry name" value="Cu_amine_oxidase_C_sf"/>
</dbReference>
<keyword evidence="6 9" id="KW-0186">Copper</keyword>
<dbReference type="SUPFAM" id="SSF49998">
    <property type="entry name" value="Amine oxidase catalytic domain"/>
    <property type="match status" value="1"/>
</dbReference>
<dbReference type="GeneID" id="34684271"/>
<feature type="active site" description="Schiff-base intermediate with substrate; via topaquinone" evidence="7">
    <location>
        <position position="405"/>
    </location>
</feature>
<keyword evidence="5 9" id="KW-0560">Oxidoreductase</keyword>
<dbReference type="InterPro" id="IPR016182">
    <property type="entry name" value="Cu_amine_oxidase_N-reg"/>
</dbReference>
<evidence type="ECO:0000256" key="6">
    <source>
        <dbReference type="ARBA" id="ARBA00023008"/>
    </source>
</evidence>
<dbReference type="HOGENOM" id="CLU_011500_3_1_1"/>
<dbReference type="GO" id="GO:0005507">
    <property type="term" value="F:copper ion binding"/>
    <property type="evidence" value="ECO:0007669"/>
    <property type="project" value="InterPro"/>
</dbReference>